<evidence type="ECO:0000256" key="4">
    <source>
        <dbReference type="SAM" id="MobiDB-lite"/>
    </source>
</evidence>
<evidence type="ECO:0000313" key="7">
    <source>
        <dbReference type="Proteomes" id="UP001597493"/>
    </source>
</evidence>
<gene>
    <name evidence="6" type="ORF">ACFSW5_00155</name>
</gene>
<evidence type="ECO:0000259" key="5">
    <source>
        <dbReference type="PROSITE" id="PS01124"/>
    </source>
</evidence>
<evidence type="ECO:0000256" key="2">
    <source>
        <dbReference type="ARBA" id="ARBA00023125"/>
    </source>
</evidence>
<feature type="region of interest" description="Disordered" evidence="4">
    <location>
        <begin position="285"/>
        <end position="304"/>
    </location>
</feature>
<dbReference type="RefSeq" id="WP_379268435.1">
    <property type="nucleotide sequence ID" value="NZ_JBHUGT010000026.1"/>
</dbReference>
<feature type="domain" description="HTH araC/xylS-type" evidence="5">
    <location>
        <begin position="187"/>
        <end position="285"/>
    </location>
</feature>
<dbReference type="SUPFAM" id="SSF46689">
    <property type="entry name" value="Homeodomain-like"/>
    <property type="match status" value="2"/>
</dbReference>
<dbReference type="InterPro" id="IPR009057">
    <property type="entry name" value="Homeodomain-like_sf"/>
</dbReference>
<evidence type="ECO:0000313" key="6">
    <source>
        <dbReference type="EMBL" id="MFD2658673.1"/>
    </source>
</evidence>
<dbReference type="InterPro" id="IPR018060">
    <property type="entry name" value="HTH_AraC"/>
</dbReference>
<dbReference type="InterPro" id="IPR003313">
    <property type="entry name" value="AraC-bd"/>
</dbReference>
<keyword evidence="1" id="KW-0805">Transcription regulation</keyword>
<dbReference type="SUPFAM" id="SSF51215">
    <property type="entry name" value="Regulatory protein AraC"/>
    <property type="match status" value="1"/>
</dbReference>
<dbReference type="Pfam" id="PF12833">
    <property type="entry name" value="HTH_18"/>
    <property type="match status" value="1"/>
</dbReference>
<dbReference type="PANTHER" id="PTHR43280:SF28">
    <property type="entry name" value="HTH-TYPE TRANSCRIPTIONAL ACTIVATOR RHAS"/>
    <property type="match status" value="1"/>
</dbReference>
<comment type="caution">
    <text evidence="6">The sequence shown here is derived from an EMBL/GenBank/DDBJ whole genome shotgun (WGS) entry which is preliminary data.</text>
</comment>
<dbReference type="PRINTS" id="PR00032">
    <property type="entry name" value="HTHARAC"/>
</dbReference>
<dbReference type="InterPro" id="IPR020449">
    <property type="entry name" value="Tscrpt_reg_AraC-type_HTH"/>
</dbReference>
<dbReference type="Gene3D" id="2.60.120.10">
    <property type="entry name" value="Jelly Rolls"/>
    <property type="match status" value="1"/>
</dbReference>
<evidence type="ECO:0000256" key="3">
    <source>
        <dbReference type="ARBA" id="ARBA00023163"/>
    </source>
</evidence>
<reference evidence="7" key="1">
    <citation type="journal article" date="2019" name="Int. J. Syst. Evol. Microbiol.">
        <title>The Global Catalogue of Microorganisms (GCM) 10K type strain sequencing project: providing services to taxonomists for standard genome sequencing and annotation.</title>
        <authorList>
            <consortium name="The Broad Institute Genomics Platform"/>
            <consortium name="The Broad Institute Genome Sequencing Center for Infectious Disease"/>
            <person name="Wu L."/>
            <person name="Ma J."/>
        </authorList>
    </citation>
    <scope>NUCLEOTIDE SEQUENCE [LARGE SCALE GENOMIC DNA]</scope>
    <source>
        <strain evidence="7">TISTR 1827</strain>
    </source>
</reference>
<keyword evidence="7" id="KW-1185">Reference proteome</keyword>
<dbReference type="Proteomes" id="UP001597493">
    <property type="component" value="Unassembled WGS sequence"/>
</dbReference>
<dbReference type="EMBL" id="JBHUMY010000001">
    <property type="protein sequence ID" value="MFD2658673.1"/>
    <property type="molecule type" value="Genomic_DNA"/>
</dbReference>
<proteinExistence type="predicted"/>
<dbReference type="Pfam" id="PF02311">
    <property type="entry name" value="AraC_binding"/>
    <property type="match status" value="1"/>
</dbReference>
<sequence length="304" mass="34771">MRPNMREEHNEFLEIYFLNPSSFEMAGAAWPIRVGHNAAKPHYRIGPRITPYYYLMFVLDGEGTFIQHNRTYPLRRHDMFCLFPQVTHEYYTNPEKPLKKLFVAFDGKGALKLLERAGLSARQPHRPGVLTEEAIGLLWSLTELIGKGETNYTDLERLSAFYRIFDCLSHLASEADHAEAHSASWLHRGKEILSIHYNDGIAIEQVAQYVGVDRTHFSKQFRKTFGLSPVQYIQSLKMKEAKLLLLQTDYKISEIAQSVGYPDVFSFSRAFKKLAGMSPNRYRQGLADGTVAPPTVTDDLASHR</sequence>
<name>A0ABW5QRT2_9BACL</name>
<evidence type="ECO:0000256" key="1">
    <source>
        <dbReference type="ARBA" id="ARBA00023015"/>
    </source>
</evidence>
<keyword evidence="2" id="KW-0238">DNA-binding</keyword>
<dbReference type="InterPro" id="IPR018062">
    <property type="entry name" value="HTH_AraC-typ_CS"/>
</dbReference>
<dbReference type="PROSITE" id="PS01124">
    <property type="entry name" value="HTH_ARAC_FAMILY_2"/>
    <property type="match status" value="1"/>
</dbReference>
<dbReference type="Gene3D" id="1.10.10.60">
    <property type="entry name" value="Homeodomain-like"/>
    <property type="match status" value="2"/>
</dbReference>
<dbReference type="InterPro" id="IPR037923">
    <property type="entry name" value="HTH-like"/>
</dbReference>
<protein>
    <submittedName>
        <fullName evidence="6">AraC family transcriptional regulator</fullName>
    </submittedName>
</protein>
<dbReference type="InterPro" id="IPR014710">
    <property type="entry name" value="RmlC-like_jellyroll"/>
</dbReference>
<accession>A0ABW5QRT2</accession>
<keyword evidence="3" id="KW-0804">Transcription</keyword>
<organism evidence="6 7">
    <name type="scientific">Paenibacillus thailandensis</name>
    <dbReference type="NCBI Taxonomy" id="393250"/>
    <lineage>
        <taxon>Bacteria</taxon>
        <taxon>Bacillati</taxon>
        <taxon>Bacillota</taxon>
        <taxon>Bacilli</taxon>
        <taxon>Bacillales</taxon>
        <taxon>Paenibacillaceae</taxon>
        <taxon>Paenibacillus</taxon>
    </lineage>
</organism>
<dbReference type="PROSITE" id="PS00041">
    <property type="entry name" value="HTH_ARAC_FAMILY_1"/>
    <property type="match status" value="1"/>
</dbReference>
<dbReference type="PANTHER" id="PTHR43280">
    <property type="entry name" value="ARAC-FAMILY TRANSCRIPTIONAL REGULATOR"/>
    <property type="match status" value="1"/>
</dbReference>
<dbReference type="SMART" id="SM00342">
    <property type="entry name" value="HTH_ARAC"/>
    <property type="match status" value="1"/>
</dbReference>